<reference evidence="1" key="1">
    <citation type="submission" date="2020-05" db="EMBL/GenBank/DDBJ databases">
        <authorList>
            <person name="Chiriac C."/>
            <person name="Salcher M."/>
            <person name="Ghai R."/>
            <person name="Kavagutti S V."/>
        </authorList>
    </citation>
    <scope>NUCLEOTIDE SEQUENCE</scope>
</reference>
<evidence type="ECO:0000313" key="1">
    <source>
        <dbReference type="EMBL" id="CAB4609430.1"/>
    </source>
</evidence>
<proteinExistence type="predicted"/>
<name>A0A6J6H9D9_9ZZZZ</name>
<dbReference type="EMBL" id="CAEZUZ010000015">
    <property type="protein sequence ID" value="CAB4609430.1"/>
    <property type="molecule type" value="Genomic_DNA"/>
</dbReference>
<organism evidence="1">
    <name type="scientific">freshwater metagenome</name>
    <dbReference type="NCBI Taxonomy" id="449393"/>
    <lineage>
        <taxon>unclassified sequences</taxon>
        <taxon>metagenomes</taxon>
        <taxon>ecological metagenomes</taxon>
    </lineage>
</organism>
<dbReference type="AlphaFoldDB" id="A0A6J6H9D9"/>
<gene>
    <name evidence="1" type="ORF">UFOPK1889_00187</name>
</gene>
<sequence length="178" mass="20289">MKYANQFASGFVDESIRGQQYLMACVIIDAPHLAQLRTYMASTTTAASLHFNRESNSRRQKVLAGLRHLPFTCLLTISKTSQGIPHYEARNRSLQVIVSELQNRKVPQLIIESRSNDKDDIRLIIAVRDSKVPLYFEFRIRKHEPLLWIPDAILWAYGAGSHWRHAALPLISHVITAA</sequence>
<accession>A0A6J6H9D9</accession>
<protein>
    <submittedName>
        <fullName evidence="1">Unannotated protein</fullName>
    </submittedName>
</protein>